<keyword evidence="1" id="KW-0472">Membrane</keyword>
<evidence type="ECO:0008006" key="4">
    <source>
        <dbReference type="Google" id="ProtNLM"/>
    </source>
</evidence>
<reference evidence="2 3" key="1">
    <citation type="submission" date="2020-07" db="EMBL/GenBank/DDBJ databases">
        <title>Facklamia lactis sp. nov., isolated from raw milk.</title>
        <authorList>
            <person name="Doll E.V."/>
            <person name="Huptas C."/>
            <person name="Staib L."/>
            <person name="Wenning M."/>
            <person name="Scherer S."/>
        </authorList>
    </citation>
    <scope>NUCLEOTIDE SEQUENCE [LARGE SCALE GENOMIC DNA]</scope>
    <source>
        <strain evidence="2 3">DSM 111018</strain>
    </source>
</reference>
<evidence type="ECO:0000313" key="2">
    <source>
        <dbReference type="EMBL" id="MBG9985682.1"/>
    </source>
</evidence>
<evidence type="ECO:0000256" key="1">
    <source>
        <dbReference type="SAM" id="Phobius"/>
    </source>
</evidence>
<proteinExistence type="predicted"/>
<comment type="caution">
    <text evidence="2">The sequence shown here is derived from an EMBL/GenBank/DDBJ whole genome shotgun (WGS) entry which is preliminary data.</text>
</comment>
<feature type="transmembrane region" description="Helical" evidence="1">
    <location>
        <begin position="66"/>
        <end position="87"/>
    </location>
</feature>
<organism evidence="2 3">
    <name type="scientific">Facklamia lactis</name>
    <dbReference type="NCBI Taxonomy" id="2749967"/>
    <lineage>
        <taxon>Bacteria</taxon>
        <taxon>Bacillati</taxon>
        <taxon>Bacillota</taxon>
        <taxon>Bacilli</taxon>
        <taxon>Lactobacillales</taxon>
        <taxon>Aerococcaceae</taxon>
        <taxon>Facklamia</taxon>
    </lineage>
</organism>
<name>A0ABS0LNZ4_9LACT</name>
<dbReference type="Proteomes" id="UP000721415">
    <property type="component" value="Unassembled WGS sequence"/>
</dbReference>
<keyword evidence="1" id="KW-1133">Transmembrane helix</keyword>
<gene>
    <name evidence="2" type="ORF">HZY91_02100</name>
</gene>
<dbReference type="EMBL" id="JACBXQ010000001">
    <property type="protein sequence ID" value="MBG9985682.1"/>
    <property type="molecule type" value="Genomic_DNA"/>
</dbReference>
<evidence type="ECO:0000313" key="3">
    <source>
        <dbReference type="Proteomes" id="UP000721415"/>
    </source>
</evidence>
<accession>A0ABS0LNZ4</accession>
<keyword evidence="3" id="KW-1185">Reference proteome</keyword>
<dbReference type="RefSeq" id="WP_197114207.1">
    <property type="nucleotide sequence ID" value="NZ_JACBXQ010000001.1"/>
</dbReference>
<protein>
    <recommendedName>
        <fullName evidence="4">Cell division protein FtsL</fullName>
    </recommendedName>
</protein>
<keyword evidence="1" id="KW-0812">Transmembrane</keyword>
<sequence>MNQKQQSYQSQYFEKSSYQGRVYADEDAYDGSAARELYQPLPNQKIYEEPQIEAPRRALFGKGEKMLLAGFGLLILSLVFVNLFFQWQKHQMTVSLNEFQEAQSELTQESDIMLNEIAQNYDYEQIKEVAEANGMVQDRNRVKDIAQ</sequence>